<feature type="disulfide bond" evidence="10">
    <location>
        <begin position="252"/>
        <end position="295"/>
    </location>
</feature>
<dbReference type="PROSITE" id="PS50287">
    <property type="entry name" value="SRCR_2"/>
    <property type="match status" value="1"/>
</dbReference>
<feature type="disulfide bond" evidence="9">
    <location>
        <begin position="121"/>
        <end position="131"/>
    </location>
</feature>
<evidence type="ECO:0000256" key="4">
    <source>
        <dbReference type="ARBA" id="ARBA00022737"/>
    </source>
</evidence>
<evidence type="ECO:0000313" key="16">
    <source>
        <dbReference type="Proteomes" id="UP000694845"/>
    </source>
</evidence>
<feature type="region of interest" description="Disordered" evidence="11">
    <location>
        <begin position="504"/>
        <end position="537"/>
    </location>
</feature>
<evidence type="ECO:0000259" key="13">
    <source>
        <dbReference type="PROSITE" id="PS50287"/>
    </source>
</evidence>
<dbReference type="SUPFAM" id="SSF57535">
    <property type="entry name" value="Complement control module/SCR domain"/>
    <property type="match status" value="1"/>
</dbReference>
<keyword evidence="2 12" id="KW-0812">Transmembrane</keyword>
<reference evidence="17" key="1">
    <citation type="submission" date="2025-08" db="UniProtKB">
        <authorList>
            <consortium name="RefSeq"/>
        </authorList>
    </citation>
    <scope>IDENTIFICATION</scope>
</reference>
<name>A0A8B7YIL9_ACAPL</name>
<evidence type="ECO:0000256" key="6">
    <source>
        <dbReference type="ARBA" id="ARBA00023136"/>
    </source>
</evidence>
<dbReference type="Proteomes" id="UP000694845">
    <property type="component" value="Unplaced"/>
</dbReference>
<dbReference type="Gene3D" id="3.10.250.10">
    <property type="entry name" value="SRCR-like domain"/>
    <property type="match status" value="1"/>
</dbReference>
<feature type="domain" description="SRCR" evidence="13">
    <location>
        <begin position="47"/>
        <end position="152"/>
    </location>
</feature>
<evidence type="ECO:0000256" key="12">
    <source>
        <dbReference type="SAM" id="Phobius"/>
    </source>
</evidence>
<dbReference type="SMART" id="SM00202">
    <property type="entry name" value="SR"/>
    <property type="match status" value="1"/>
</dbReference>
<evidence type="ECO:0000256" key="1">
    <source>
        <dbReference type="ARBA" id="ARBA00004167"/>
    </source>
</evidence>
<dbReference type="OrthoDB" id="9986744at2759"/>
<dbReference type="Pfam" id="PF01822">
    <property type="entry name" value="WSC"/>
    <property type="match status" value="1"/>
</dbReference>
<keyword evidence="10" id="KW-0768">Sushi</keyword>
<dbReference type="KEGG" id="aplc:110980576"/>
<feature type="compositionally biased region" description="Polar residues" evidence="11">
    <location>
        <begin position="394"/>
        <end position="404"/>
    </location>
</feature>
<dbReference type="Pfam" id="PF00084">
    <property type="entry name" value="Sushi"/>
    <property type="match status" value="1"/>
</dbReference>
<dbReference type="SUPFAM" id="SSF56487">
    <property type="entry name" value="SRCR-like"/>
    <property type="match status" value="1"/>
</dbReference>
<feature type="disulfide bond" evidence="9">
    <location>
        <begin position="90"/>
        <end position="151"/>
    </location>
</feature>
<keyword evidence="8" id="KW-0325">Glycoprotein</keyword>
<evidence type="ECO:0000256" key="3">
    <source>
        <dbReference type="ARBA" id="ARBA00022729"/>
    </source>
</evidence>
<feature type="region of interest" description="Disordered" evidence="11">
    <location>
        <begin position="315"/>
        <end position="335"/>
    </location>
</feature>
<dbReference type="InterPro" id="IPR036772">
    <property type="entry name" value="SRCR-like_dom_sf"/>
</dbReference>
<dbReference type="GO" id="GO:0016020">
    <property type="term" value="C:membrane"/>
    <property type="evidence" value="ECO:0007669"/>
    <property type="project" value="UniProtKB-SubCell"/>
</dbReference>
<dbReference type="AlphaFoldDB" id="A0A8B7YIL9"/>
<evidence type="ECO:0000256" key="11">
    <source>
        <dbReference type="SAM" id="MobiDB-lite"/>
    </source>
</evidence>
<dbReference type="GeneID" id="110980576"/>
<comment type="subcellular location">
    <subcellularLocation>
        <location evidence="1">Membrane</location>
        <topology evidence="1">Single-pass membrane protein</topology>
    </subcellularLocation>
</comment>
<keyword evidence="3" id="KW-0732">Signal</keyword>
<keyword evidence="4" id="KW-0677">Repeat</keyword>
<dbReference type="InterPro" id="IPR002889">
    <property type="entry name" value="WSC_carb-bd"/>
</dbReference>
<organism evidence="16 17">
    <name type="scientific">Acanthaster planci</name>
    <name type="common">Crown-of-thorns starfish</name>
    <dbReference type="NCBI Taxonomy" id="133434"/>
    <lineage>
        <taxon>Eukaryota</taxon>
        <taxon>Metazoa</taxon>
        <taxon>Echinodermata</taxon>
        <taxon>Eleutherozoa</taxon>
        <taxon>Asterozoa</taxon>
        <taxon>Asteroidea</taxon>
        <taxon>Valvatacea</taxon>
        <taxon>Valvatida</taxon>
        <taxon>Acanthasteridae</taxon>
        <taxon>Acanthaster</taxon>
    </lineage>
</organism>
<evidence type="ECO:0000256" key="8">
    <source>
        <dbReference type="ARBA" id="ARBA00023180"/>
    </source>
</evidence>
<dbReference type="RefSeq" id="XP_022093094.1">
    <property type="nucleotide sequence ID" value="XM_022237402.1"/>
</dbReference>
<gene>
    <name evidence="17" type="primary">LOC110980576</name>
</gene>
<comment type="caution">
    <text evidence="9">Lacks conserved residue(s) required for the propagation of feature annotation.</text>
</comment>
<evidence type="ECO:0000259" key="14">
    <source>
        <dbReference type="PROSITE" id="PS50923"/>
    </source>
</evidence>
<protein>
    <submittedName>
        <fullName evidence="17">Uncharacterized protein LOC110980576</fullName>
    </submittedName>
</protein>
<feature type="region of interest" description="Disordered" evidence="11">
    <location>
        <begin position="371"/>
        <end position="431"/>
    </location>
</feature>
<evidence type="ECO:0000256" key="5">
    <source>
        <dbReference type="ARBA" id="ARBA00022989"/>
    </source>
</evidence>
<dbReference type="SMART" id="SM00321">
    <property type="entry name" value="WSC"/>
    <property type="match status" value="1"/>
</dbReference>
<keyword evidence="5 12" id="KW-1133">Transmembrane helix</keyword>
<dbReference type="CDD" id="cd00033">
    <property type="entry name" value="CCP"/>
    <property type="match status" value="1"/>
</dbReference>
<sequence>MVILPKTVGRICACSSRAVLQIYQVVFLYGLLATVWSQSVQFDLTDIRLVGGPANAPNSGRVEVLHASSGNWLNVCDVNYWGDNDGTVACRQLGFPGYSRTRRESYFGEGLNNGSVGGIGCNGDEETLGECAHQPVQEYTGCSGRVAGLICTVPGFLGCYTDDRNNRVFTDPRFTADNLTIGLCLERCRGQGARYAGLENRRDCYCGAEGTQIDIHGRLRDRDCRSACTGNPDEVCGGGGKLSIYDLTLGYCTDPGTPANGERTSAGGEAFRYGANVTFFCPDGFELVGSNLARCVLGDSPQEVRWDEPVPQCRYWPISTTPNSGSGDDEESGTSSAGKVAGIVLALVVLLLLVGIFIVFIIRKRRRRLDKQGNTTAGDHQGNTYSEPHGVPRYQTSPNANTEYQDLAPPLKDEEGPYTLLRKPGSHQSSERDIPEYLELYPDCQDGSSPVNAKWTDNRIVIAKPPVAARQKASRVDKARLPSPEVNENEYSYVDASRFSGDAQVLQGAQPRESKPMEAEEVAGEDSVYYSLPPDAR</sequence>
<dbReference type="InterPro" id="IPR000436">
    <property type="entry name" value="Sushi_SCR_CCP_dom"/>
</dbReference>
<dbReference type="PROSITE" id="PS50923">
    <property type="entry name" value="SUSHI"/>
    <property type="match status" value="1"/>
</dbReference>
<dbReference type="PANTHER" id="PTHR19331">
    <property type="entry name" value="SCAVENGER RECEPTOR DOMAIN-CONTAINING"/>
    <property type="match status" value="1"/>
</dbReference>
<dbReference type="OMA" id="ENRRDCY"/>
<accession>A0A8B7YIL9</accession>
<feature type="domain" description="WSC" evidence="15">
    <location>
        <begin position="153"/>
        <end position="248"/>
    </location>
</feature>
<dbReference type="InterPro" id="IPR001190">
    <property type="entry name" value="SRCR"/>
</dbReference>
<dbReference type="PROSITE" id="PS51212">
    <property type="entry name" value="WSC"/>
    <property type="match status" value="1"/>
</dbReference>
<dbReference type="SMART" id="SM00032">
    <property type="entry name" value="CCP"/>
    <property type="match status" value="1"/>
</dbReference>
<evidence type="ECO:0000256" key="7">
    <source>
        <dbReference type="ARBA" id="ARBA00023157"/>
    </source>
</evidence>
<proteinExistence type="predicted"/>
<evidence type="ECO:0000256" key="10">
    <source>
        <dbReference type="PROSITE-ProRule" id="PRU00302"/>
    </source>
</evidence>
<evidence type="ECO:0000256" key="9">
    <source>
        <dbReference type="PROSITE-ProRule" id="PRU00196"/>
    </source>
</evidence>
<dbReference type="Gene3D" id="2.10.70.10">
    <property type="entry name" value="Complement Module, domain 1"/>
    <property type="match status" value="1"/>
</dbReference>
<dbReference type="FunFam" id="3.10.250.10:FF:000016">
    <property type="entry name" value="Scavenger receptor cysteine-rich protein type 12"/>
    <property type="match status" value="1"/>
</dbReference>
<keyword evidence="6 12" id="KW-0472">Membrane</keyword>
<feature type="transmembrane region" description="Helical" evidence="12">
    <location>
        <begin position="340"/>
        <end position="362"/>
    </location>
</feature>
<keyword evidence="16" id="KW-1185">Reference proteome</keyword>
<evidence type="ECO:0000313" key="17">
    <source>
        <dbReference type="RefSeq" id="XP_022093094.1"/>
    </source>
</evidence>
<feature type="compositionally biased region" description="Polar residues" evidence="11">
    <location>
        <begin position="372"/>
        <end position="386"/>
    </location>
</feature>
<evidence type="ECO:0000256" key="2">
    <source>
        <dbReference type="ARBA" id="ARBA00022692"/>
    </source>
</evidence>
<keyword evidence="7 9" id="KW-1015">Disulfide bond</keyword>
<dbReference type="InterPro" id="IPR035976">
    <property type="entry name" value="Sushi/SCR/CCP_sf"/>
</dbReference>
<feature type="domain" description="Sushi" evidence="14">
    <location>
        <begin position="250"/>
        <end position="315"/>
    </location>
</feature>
<dbReference type="Pfam" id="PF00530">
    <property type="entry name" value="SRCR"/>
    <property type="match status" value="1"/>
</dbReference>
<evidence type="ECO:0000259" key="15">
    <source>
        <dbReference type="PROSITE" id="PS51212"/>
    </source>
</evidence>